<evidence type="ECO:0000313" key="2">
    <source>
        <dbReference type="Proteomes" id="UP000481861"/>
    </source>
</evidence>
<name>A0A7C8M617_9PLEO</name>
<reference evidence="1 2" key="1">
    <citation type="submission" date="2020-01" db="EMBL/GenBank/DDBJ databases">
        <authorList>
            <consortium name="DOE Joint Genome Institute"/>
            <person name="Haridas S."/>
            <person name="Albert R."/>
            <person name="Binder M."/>
            <person name="Bloem J."/>
            <person name="Labutti K."/>
            <person name="Salamov A."/>
            <person name="Andreopoulos B."/>
            <person name="Baker S.E."/>
            <person name="Barry K."/>
            <person name="Bills G."/>
            <person name="Bluhm B.H."/>
            <person name="Cannon C."/>
            <person name="Castanera R."/>
            <person name="Culley D.E."/>
            <person name="Daum C."/>
            <person name="Ezra D."/>
            <person name="Gonzalez J.B."/>
            <person name="Henrissat B."/>
            <person name="Kuo A."/>
            <person name="Liang C."/>
            <person name="Lipzen A."/>
            <person name="Lutzoni F."/>
            <person name="Magnuson J."/>
            <person name="Mondo S."/>
            <person name="Nolan M."/>
            <person name="Ohm R."/>
            <person name="Pangilinan J."/>
            <person name="Park H.-J.H."/>
            <person name="Ramirez L."/>
            <person name="Alfaro M."/>
            <person name="Sun H."/>
            <person name="Tritt A."/>
            <person name="Yoshinaga Y."/>
            <person name="Zwiers L.-H.L."/>
            <person name="Turgeon B.G."/>
            <person name="Goodwin S.B."/>
            <person name="Spatafora J.W."/>
            <person name="Crous P.W."/>
            <person name="Grigoriev I.V."/>
        </authorList>
    </citation>
    <scope>NUCLEOTIDE SEQUENCE [LARGE SCALE GENOMIC DNA]</scope>
    <source>
        <strain evidence="1 2">CBS 611.86</strain>
    </source>
</reference>
<protein>
    <submittedName>
        <fullName evidence="1">Uncharacterized protein</fullName>
    </submittedName>
</protein>
<dbReference type="EMBL" id="JAADJZ010000041">
    <property type="protein sequence ID" value="KAF2864682.1"/>
    <property type="molecule type" value="Genomic_DNA"/>
</dbReference>
<dbReference type="Proteomes" id="UP000481861">
    <property type="component" value="Unassembled WGS sequence"/>
</dbReference>
<comment type="caution">
    <text evidence="1">The sequence shown here is derived from an EMBL/GenBank/DDBJ whole genome shotgun (WGS) entry which is preliminary data.</text>
</comment>
<proteinExistence type="predicted"/>
<gene>
    <name evidence="1" type="ORF">BDV95DRAFT_613333</name>
</gene>
<dbReference type="OrthoDB" id="5351220at2759"/>
<organism evidence="1 2">
    <name type="scientific">Massariosphaeria phaeospora</name>
    <dbReference type="NCBI Taxonomy" id="100035"/>
    <lineage>
        <taxon>Eukaryota</taxon>
        <taxon>Fungi</taxon>
        <taxon>Dikarya</taxon>
        <taxon>Ascomycota</taxon>
        <taxon>Pezizomycotina</taxon>
        <taxon>Dothideomycetes</taxon>
        <taxon>Pleosporomycetidae</taxon>
        <taxon>Pleosporales</taxon>
        <taxon>Pleosporales incertae sedis</taxon>
        <taxon>Massariosphaeria</taxon>
    </lineage>
</organism>
<keyword evidence="2" id="KW-1185">Reference proteome</keyword>
<sequence length="602" mass="67098">MATLDTRLPYRIGSRILPVLPVDTVPILNLTAKIPNCGSHQTAIKLILEQDNIRYHRLHIAYRLHADTRPSNKYITIVIVALFQRGCNEVWVATVQKISSYLSQIGLDYAVELIDYALFGQRTTWPFLDDTYNWNQTLSSRIVSLVDQRQWVSIALVYLEDIESREDSANFPSKGKPPRIRPTILFGAQDADQPYWWDNSIVTFLQSIGFGDISIEITYLNHFGERSTPADTILLSQAYYHPTPMGSSCGPSGFDRTGTLGGCIQLEKEGKIIDLGITNRHVLLGLSSTALKNSMVDEACQKLVVVQSPSTSDHKLRLKNARIVIRSLERKHHADGSLALAAAKEEKDRVEQFNRKLGTVFAASGNPGTTHTMSRENGLADWALDWALVRLDPGKSICNTLEDPLEQTFTVSNYCGIRTNRGYRVFKGGRTSGITRGYISATEAIFRQEIPEPQDGPTAYAVEFKKMWSKPMRCHTMVPNYRKRAVEFIQPGDSGSLILLDPTDYRLPQGDTNMTFKDDRAPSDPEINEWTPPWMAESGGSTDQTLEASTSDSKEAYIAGLAFASNEQFLLSYMMPMDVVVKDIEAVTSGKVTMPANKGVVG</sequence>
<dbReference type="AlphaFoldDB" id="A0A7C8M617"/>
<evidence type="ECO:0000313" key="1">
    <source>
        <dbReference type="EMBL" id="KAF2864682.1"/>
    </source>
</evidence>
<accession>A0A7C8M617</accession>